<dbReference type="AlphaFoldDB" id="A0A059E6M2"/>
<protein>
    <submittedName>
        <fullName evidence="3">DNA mismatch repair protein MutS</fullName>
    </submittedName>
</protein>
<sequence>MTKRGLTPEESRAWARVAKTIKPIGPAQDSLEDFERALEAGEPVSPNRPRKSSASGLIAAAGRATETPKQSARAADRKGEKRVRRGRLELAGKIDLHGHTQASAEAMLHTFLKRSRAEGARCVLVITGKGRGGEGVLRRNFLDWVQGPEASHLVSGYSEAHARHGGSGAFYLFLRRSSSP</sequence>
<dbReference type="OrthoDB" id="7165597at2"/>
<feature type="domain" description="Smr" evidence="2">
    <location>
        <begin position="94"/>
        <end position="175"/>
    </location>
</feature>
<keyword evidence="5" id="KW-1185">Reference proteome</keyword>
<accession>A0A059E6M2</accession>
<evidence type="ECO:0000313" key="4">
    <source>
        <dbReference type="EMBL" id="KCZ63579.1"/>
    </source>
</evidence>
<proteinExistence type="predicted"/>
<evidence type="ECO:0000259" key="2">
    <source>
        <dbReference type="PROSITE" id="PS50828"/>
    </source>
</evidence>
<dbReference type="PANTHER" id="PTHR35562">
    <property type="entry name" value="DNA ENDONUCLEASE SMRA-RELATED"/>
    <property type="match status" value="1"/>
</dbReference>
<evidence type="ECO:0000256" key="1">
    <source>
        <dbReference type="SAM" id="MobiDB-lite"/>
    </source>
</evidence>
<reference evidence="3 6" key="2">
    <citation type="journal article" date="2018" name="Nat. Biotechnol.">
        <title>A standardized bacterial taxonomy based on genome phylogeny substantially revises the tree of life.</title>
        <authorList>
            <person name="Parks D.H."/>
            <person name="Chuvochina M."/>
            <person name="Waite D.W."/>
            <person name="Rinke C."/>
            <person name="Skarshewski A."/>
            <person name="Chaumeil P.A."/>
            <person name="Hugenholtz P."/>
        </authorList>
    </citation>
    <scope>NUCLEOTIDE SEQUENCE [LARGE SCALE GENOMIC DNA]</scope>
    <source>
        <strain evidence="3">UBA10378</strain>
    </source>
</reference>
<gene>
    <name evidence="3" type="ORF">DD728_00035</name>
    <name evidence="4" type="ORF">HY36_14885</name>
</gene>
<dbReference type="EMBL" id="DOGS01000002">
    <property type="protein sequence ID" value="HBQ47271.1"/>
    <property type="molecule type" value="Genomic_DNA"/>
</dbReference>
<evidence type="ECO:0000313" key="3">
    <source>
        <dbReference type="EMBL" id="HBQ47271.1"/>
    </source>
</evidence>
<name>A0A059E6M2_9PROT</name>
<dbReference type="InterPro" id="IPR002625">
    <property type="entry name" value="Smr_dom"/>
</dbReference>
<dbReference type="RefSeq" id="WP_035549763.1">
    <property type="nucleotide sequence ID" value="NZ_AWFH01000006.1"/>
</dbReference>
<dbReference type="Proteomes" id="UP000263957">
    <property type="component" value="Unassembled WGS sequence"/>
</dbReference>
<feature type="region of interest" description="Disordered" evidence="1">
    <location>
        <begin position="21"/>
        <end position="84"/>
    </location>
</feature>
<dbReference type="Gene3D" id="3.30.1370.110">
    <property type="match status" value="1"/>
</dbReference>
<evidence type="ECO:0000313" key="6">
    <source>
        <dbReference type="Proteomes" id="UP000263957"/>
    </source>
</evidence>
<dbReference type="Pfam" id="PF01713">
    <property type="entry name" value="Smr"/>
    <property type="match status" value="1"/>
</dbReference>
<dbReference type="PROSITE" id="PS50828">
    <property type="entry name" value="SMR"/>
    <property type="match status" value="1"/>
</dbReference>
<comment type="caution">
    <text evidence="4">The sequence shown here is derived from an EMBL/GenBank/DDBJ whole genome shotgun (WGS) entry which is preliminary data.</text>
</comment>
<dbReference type="PATRIC" id="fig|1280948.3.peg.1213"/>
<dbReference type="PANTHER" id="PTHR35562:SF2">
    <property type="entry name" value="DNA ENDONUCLEASE SMRA-RELATED"/>
    <property type="match status" value="1"/>
</dbReference>
<dbReference type="SUPFAM" id="SSF160443">
    <property type="entry name" value="SMR domain-like"/>
    <property type="match status" value="1"/>
</dbReference>
<organism evidence="4 5">
    <name type="scientific">Hyphomonas atlantica</name>
    <dbReference type="NCBI Taxonomy" id="1280948"/>
    <lineage>
        <taxon>Bacteria</taxon>
        <taxon>Pseudomonadati</taxon>
        <taxon>Pseudomonadota</taxon>
        <taxon>Alphaproteobacteria</taxon>
        <taxon>Hyphomonadales</taxon>
        <taxon>Hyphomonadaceae</taxon>
        <taxon>Hyphomonas</taxon>
    </lineage>
</organism>
<dbReference type="InterPro" id="IPR036063">
    <property type="entry name" value="Smr_dom_sf"/>
</dbReference>
<dbReference type="GeneID" id="92499265"/>
<dbReference type="eggNOG" id="COG2840">
    <property type="taxonomic scope" value="Bacteria"/>
</dbReference>
<dbReference type="Proteomes" id="UP000024547">
    <property type="component" value="Unassembled WGS sequence"/>
</dbReference>
<dbReference type="STRING" id="1280948.HY36_14885"/>
<evidence type="ECO:0000313" key="5">
    <source>
        <dbReference type="Proteomes" id="UP000024547"/>
    </source>
</evidence>
<reference evidence="4 5" key="1">
    <citation type="journal article" date="2014" name="Antonie Van Leeuwenhoek">
        <title>Hyphomonas beringensis sp. nov. and Hyphomonas chukchiensis sp. nov., isolated from surface seawater of the Bering Sea and Chukchi Sea.</title>
        <authorList>
            <person name="Li C."/>
            <person name="Lai Q."/>
            <person name="Li G."/>
            <person name="Dong C."/>
            <person name="Wang J."/>
            <person name="Liao Y."/>
            <person name="Shao Z."/>
        </authorList>
    </citation>
    <scope>NUCLEOTIDE SEQUENCE [LARGE SCALE GENOMIC DNA]</scope>
    <source>
        <strain evidence="4 5">22II1-22F38</strain>
    </source>
</reference>
<dbReference type="EMBL" id="AWFH01000006">
    <property type="protein sequence ID" value="KCZ63579.1"/>
    <property type="molecule type" value="Genomic_DNA"/>
</dbReference>